<protein>
    <submittedName>
        <fullName evidence="6">Glyoxylase, beta-lactamase superfamily II</fullName>
    </submittedName>
</protein>
<comment type="cofactor">
    <cofactor evidence="1">
        <name>Zn(2+)</name>
        <dbReference type="ChEBI" id="CHEBI:29105"/>
    </cofactor>
</comment>
<dbReference type="InterPro" id="IPR001279">
    <property type="entry name" value="Metallo-B-lactamas"/>
</dbReference>
<accession>A0A1I2P6M7</accession>
<evidence type="ECO:0000256" key="4">
    <source>
        <dbReference type="ARBA" id="ARBA00022833"/>
    </source>
</evidence>
<evidence type="ECO:0000256" key="3">
    <source>
        <dbReference type="ARBA" id="ARBA00022801"/>
    </source>
</evidence>
<evidence type="ECO:0000256" key="2">
    <source>
        <dbReference type="ARBA" id="ARBA00022723"/>
    </source>
</evidence>
<gene>
    <name evidence="6" type="ORF">SAMN02982927_00716</name>
</gene>
<sequence length="210" mass="23312">MEWITCPVGPIQANCYLLHDQTTDECLIIDPGAAFEKIKAIIDREKFNPVAILLTHAHFDHIGALDKARDQWTIPVYLHSEESDWLQNPMKNGSAHFSMIRPVVARKAEHMLSDHDKLLLGPFSCLVLHTPGHSPGGVSFYFEDERTVFCGDALFHGSIGRTDQYGGDQDQLLTSIHDQLLTLPGDTIVCPGHGLQTTIGEEADTNPFLI</sequence>
<dbReference type="PANTHER" id="PTHR46233:SF3">
    <property type="entry name" value="HYDROXYACYLGLUTATHIONE HYDROLASE GLOC"/>
    <property type="match status" value="1"/>
</dbReference>
<evidence type="ECO:0000313" key="7">
    <source>
        <dbReference type="Proteomes" id="UP000198752"/>
    </source>
</evidence>
<dbReference type="PANTHER" id="PTHR46233">
    <property type="entry name" value="HYDROXYACYLGLUTATHIONE HYDROLASE GLOC"/>
    <property type="match status" value="1"/>
</dbReference>
<evidence type="ECO:0000259" key="5">
    <source>
        <dbReference type="SMART" id="SM00849"/>
    </source>
</evidence>
<dbReference type="Gene3D" id="3.60.15.10">
    <property type="entry name" value="Ribonuclease Z/Hydroxyacylglutathione hydrolase-like"/>
    <property type="match status" value="1"/>
</dbReference>
<feature type="domain" description="Metallo-beta-lactamase" evidence="5">
    <location>
        <begin position="12"/>
        <end position="193"/>
    </location>
</feature>
<reference evidence="7" key="1">
    <citation type="submission" date="2016-10" db="EMBL/GenBank/DDBJ databases">
        <authorList>
            <person name="Varghese N."/>
            <person name="Submissions S."/>
        </authorList>
    </citation>
    <scope>NUCLEOTIDE SEQUENCE [LARGE SCALE GENOMIC DNA]</scope>
    <source>
        <strain evidence="7">ATCC 700379</strain>
    </source>
</reference>
<dbReference type="SUPFAM" id="SSF56281">
    <property type="entry name" value="Metallo-hydrolase/oxidoreductase"/>
    <property type="match status" value="1"/>
</dbReference>
<dbReference type="EMBL" id="FOOY01000004">
    <property type="protein sequence ID" value="SFG11163.1"/>
    <property type="molecule type" value="Genomic_DNA"/>
</dbReference>
<name>A0A1I2P6M7_9BACL</name>
<dbReference type="Proteomes" id="UP000198752">
    <property type="component" value="Unassembled WGS sequence"/>
</dbReference>
<keyword evidence="3" id="KW-0378">Hydrolase</keyword>
<dbReference type="CDD" id="cd06262">
    <property type="entry name" value="metallo-hydrolase-like_MBL-fold"/>
    <property type="match status" value="1"/>
</dbReference>
<dbReference type="GO" id="GO:0046872">
    <property type="term" value="F:metal ion binding"/>
    <property type="evidence" value="ECO:0007669"/>
    <property type="project" value="UniProtKB-KW"/>
</dbReference>
<keyword evidence="2" id="KW-0479">Metal-binding</keyword>
<proteinExistence type="predicted"/>
<dbReference type="GO" id="GO:0016787">
    <property type="term" value="F:hydrolase activity"/>
    <property type="evidence" value="ECO:0007669"/>
    <property type="project" value="UniProtKB-KW"/>
</dbReference>
<dbReference type="AlphaFoldDB" id="A0A1I2P6M7"/>
<dbReference type="Pfam" id="PF00753">
    <property type="entry name" value="Lactamase_B"/>
    <property type="match status" value="1"/>
</dbReference>
<keyword evidence="4" id="KW-0862">Zinc</keyword>
<dbReference type="OrthoDB" id="9802248at2"/>
<dbReference type="InterPro" id="IPR036866">
    <property type="entry name" value="RibonucZ/Hydroxyglut_hydro"/>
</dbReference>
<dbReference type="STRING" id="269670.SAMN02982927_00716"/>
<evidence type="ECO:0000256" key="1">
    <source>
        <dbReference type="ARBA" id="ARBA00001947"/>
    </source>
</evidence>
<evidence type="ECO:0000313" key="6">
    <source>
        <dbReference type="EMBL" id="SFG11163.1"/>
    </source>
</evidence>
<dbReference type="RefSeq" id="WP_093670135.1">
    <property type="nucleotide sequence ID" value="NZ_FOOY01000004.1"/>
</dbReference>
<dbReference type="SMART" id="SM00849">
    <property type="entry name" value="Lactamase_B"/>
    <property type="match status" value="1"/>
</dbReference>
<dbReference type="InterPro" id="IPR051453">
    <property type="entry name" value="MBL_Glyoxalase_II"/>
</dbReference>
<keyword evidence="7" id="KW-1185">Reference proteome</keyword>
<organism evidence="6 7">
    <name type="scientific">Sporolactobacillus nakayamae</name>
    <dbReference type="NCBI Taxonomy" id="269670"/>
    <lineage>
        <taxon>Bacteria</taxon>
        <taxon>Bacillati</taxon>
        <taxon>Bacillota</taxon>
        <taxon>Bacilli</taxon>
        <taxon>Bacillales</taxon>
        <taxon>Sporolactobacillaceae</taxon>
        <taxon>Sporolactobacillus</taxon>
    </lineage>
</organism>